<feature type="compositionally biased region" description="Polar residues" evidence="1">
    <location>
        <begin position="9"/>
        <end position="34"/>
    </location>
</feature>
<dbReference type="EMBL" id="JAACNH010000007">
    <property type="protein sequence ID" value="KAG8435847.1"/>
    <property type="molecule type" value="Genomic_DNA"/>
</dbReference>
<keyword evidence="3" id="KW-1185">Reference proteome</keyword>
<proteinExistence type="predicted"/>
<gene>
    <name evidence="2" type="ORF">GDO86_007074</name>
</gene>
<feature type="compositionally biased region" description="Polar residues" evidence="1">
    <location>
        <begin position="41"/>
        <end position="53"/>
    </location>
</feature>
<evidence type="ECO:0000256" key="1">
    <source>
        <dbReference type="SAM" id="MobiDB-lite"/>
    </source>
</evidence>
<evidence type="ECO:0000313" key="3">
    <source>
        <dbReference type="Proteomes" id="UP000812440"/>
    </source>
</evidence>
<evidence type="ECO:0000313" key="2">
    <source>
        <dbReference type="EMBL" id="KAG8435847.1"/>
    </source>
</evidence>
<dbReference type="Proteomes" id="UP000812440">
    <property type="component" value="Chromosome 4"/>
</dbReference>
<dbReference type="AlphaFoldDB" id="A0A8T2IWE0"/>
<reference evidence="2" key="1">
    <citation type="thesis" date="2020" institute="ProQuest LLC" country="789 East Eisenhower Parkway, Ann Arbor, MI, USA">
        <title>Comparative Genomics and Chromosome Evolution.</title>
        <authorList>
            <person name="Mudd A.B."/>
        </authorList>
    </citation>
    <scope>NUCLEOTIDE SEQUENCE</scope>
    <source>
        <strain evidence="2">Female2</strain>
        <tissue evidence="2">Blood</tissue>
    </source>
</reference>
<protein>
    <recommendedName>
        <fullName evidence="4">OCRE domain-containing protein</fullName>
    </recommendedName>
</protein>
<organism evidence="2 3">
    <name type="scientific">Hymenochirus boettgeri</name>
    <name type="common">Congo dwarf clawed frog</name>
    <dbReference type="NCBI Taxonomy" id="247094"/>
    <lineage>
        <taxon>Eukaryota</taxon>
        <taxon>Metazoa</taxon>
        <taxon>Chordata</taxon>
        <taxon>Craniata</taxon>
        <taxon>Vertebrata</taxon>
        <taxon>Euteleostomi</taxon>
        <taxon>Amphibia</taxon>
        <taxon>Batrachia</taxon>
        <taxon>Anura</taxon>
        <taxon>Pipoidea</taxon>
        <taxon>Pipidae</taxon>
        <taxon>Pipinae</taxon>
        <taxon>Hymenochirus</taxon>
    </lineage>
</organism>
<dbReference type="OrthoDB" id="10261083at2759"/>
<sequence>MENDDSLHGLSQSQIEQCTVSMSTSSDDTASWNSCIKPPVNQGSHYQTEMNPLAQSNPRDWINVFSPPILPTSRDVDKSREPSYKLKQSTLSSCAEGDDGFGAEEEEEVLTLLYDPCLNYYFDPETGKYYELA</sequence>
<evidence type="ECO:0008006" key="4">
    <source>
        <dbReference type="Google" id="ProtNLM"/>
    </source>
</evidence>
<accession>A0A8T2IWE0</accession>
<comment type="caution">
    <text evidence="2">The sequence shown here is derived from an EMBL/GenBank/DDBJ whole genome shotgun (WGS) entry which is preliminary data.</text>
</comment>
<name>A0A8T2IWE0_9PIPI</name>
<feature type="region of interest" description="Disordered" evidence="1">
    <location>
        <begin position="1"/>
        <end position="53"/>
    </location>
</feature>